<gene>
    <name evidence="1" type="ORF">DSPE1174_LOCUS6259</name>
</gene>
<sequence length="214" mass="23156">MASPPPPSPSPFGDMKGGVGLGGPLSVENATKYTAQWTMRVRLIWPMLGHEFMSAPTIIKPLTTDSTSPEDKEDINLKAHVEIPVSITLRNALQFEAIRFEVLNECLLVPEQPPVKKGETAEEIPTKTIGPIKVGEGTAGVTHVLSSELFRVSDGRPKVVSDVTMLVNRKGTPVEDHCESVSLDAGSDLGARVPVDETVHMRMAFVLNEKPPVK</sequence>
<accession>A0A7S2B897</accession>
<protein>
    <submittedName>
        <fullName evidence="1">Uncharacterized protein</fullName>
    </submittedName>
</protein>
<name>A0A7S2B897_9STRA</name>
<dbReference type="EMBL" id="HBGS01011908">
    <property type="protein sequence ID" value="CAD9389516.1"/>
    <property type="molecule type" value="Transcribed_RNA"/>
</dbReference>
<dbReference type="AlphaFoldDB" id="A0A7S2B897"/>
<organism evidence="1">
    <name type="scientific">Octactis speculum</name>
    <dbReference type="NCBI Taxonomy" id="3111310"/>
    <lineage>
        <taxon>Eukaryota</taxon>
        <taxon>Sar</taxon>
        <taxon>Stramenopiles</taxon>
        <taxon>Ochrophyta</taxon>
        <taxon>Dictyochophyceae</taxon>
        <taxon>Dictyochales</taxon>
        <taxon>Dictyochaceae</taxon>
        <taxon>Octactis</taxon>
    </lineage>
</organism>
<evidence type="ECO:0000313" key="1">
    <source>
        <dbReference type="EMBL" id="CAD9389516.1"/>
    </source>
</evidence>
<proteinExistence type="predicted"/>
<reference evidence="1" key="1">
    <citation type="submission" date="2021-01" db="EMBL/GenBank/DDBJ databases">
        <authorList>
            <person name="Corre E."/>
            <person name="Pelletier E."/>
            <person name="Niang G."/>
            <person name="Scheremetjew M."/>
            <person name="Finn R."/>
            <person name="Kale V."/>
            <person name="Holt S."/>
            <person name="Cochrane G."/>
            <person name="Meng A."/>
            <person name="Brown T."/>
            <person name="Cohen L."/>
        </authorList>
    </citation>
    <scope>NUCLEOTIDE SEQUENCE</scope>
    <source>
        <strain evidence="1">CCMP1381</strain>
    </source>
</reference>